<sequence length="308" mass="34580">MTEIKQTVVNELHTLRDVLRWTTSQFNAAELFYGHGNVDAFNDALQLILHSLHLPATEFPEVFADARLTNAEKQAIVVLVERRITKRIPVPYLTHEAWFAGMPFYVDERVLIPRSPFAELIQDQFMPWLTDPDSVMNILDLCTGGGCIAIACAEAFPDAKVDAVDISIDAINVANINIKKHDLTNQVHAIQSDLWSALPGQKYDLIVSNPPYVGADEMASLPAEYHHEPRSALEADDNGLALVEQILLHAADFLTHEGLLFVEVGNSDFAVMEKWPDIEFVWLDFDQGGHGVFMLDYAQCVTFSQRYQ</sequence>
<gene>
    <name evidence="5" type="ORF">LCGC14_1062620</name>
</gene>
<keyword evidence="2" id="KW-0808">Transferase</keyword>
<organism evidence="5">
    <name type="scientific">marine sediment metagenome</name>
    <dbReference type="NCBI Taxonomy" id="412755"/>
    <lineage>
        <taxon>unclassified sequences</taxon>
        <taxon>metagenomes</taxon>
        <taxon>ecological metagenomes</taxon>
    </lineage>
</organism>
<dbReference type="Gene3D" id="3.40.50.150">
    <property type="entry name" value="Vaccinia Virus protein VP39"/>
    <property type="match status" value="1"/>
</dbReference>
<proteinExistence type="inferred from homology"/>
<protein>
    <recommendedName>
        <fullName evidence="4">Methyltransferase small domain-containing protein</fullName>
    </recommendedName>
</protein>
<evidence type="ECO:0000256" key="2">
    <source>
        <dbReference type="ARBA" id="ARBA00022679"/>
    </source>
</evidence>
<dbReference type="GO" id="GO:0003676">
    <property type="term" value="F:nucleic acid binding"/>
    <property type="evidence" value="ECO:0007669"/>
    <property type="project" value="InterPro"/>
</dbReference>
<dbReference type="InterPro" id="IPR002052">
    <property type="entry name" value="DNA_methylase_N6_adenine_CS"/>
</dbReference>
<dbReference type="EMBL" id="LAZR01004518">
    <property type="protein sequence ID" value="KKN07871.1"/>
    <property type="molecule type" value="Genomic_DNA"/>
</dbReference>
<dbReference type="InterPro" id="IPR017127">
    <property type="entry name" value="Ribosome_uL3_MTase"/>
</dbReference>
<dbReference type="PANTHER" id="PTHR47806:SF1">
    <property type="entry name" value="RIBOSOMAL PROTEIN UL3 GLUTAMINE METHYLTRANSFERASE"/>
    <property type="match status" value="1"/>
</dbReference>
<dbReference type="PIRSF" id="PIRSF037167">
    <property type="entry name" value="Mtase_YfcB_prd"/>
    <property type="match status" value="1"/>
</dbReference>
<dbReference type="PROSITE" id="PS00092">
    <property type="entry name" value="N6_MTASE"/>
    <property type="match status" value="1"/>
</dbReference>
<dbReference type="NCBIfam" id="TIGR00536">
    <property type="entry name" value="hemK_fam"/>
    <property type="match status" value="1"/>
</dbReference>
<dbReference type="AlphaFoldDB" id="A0A0F9Q3Q1"/>
<evidence type="ECO:0000259" key="4">
    <source>
        <dbReference type="Pfam" id="PF05175"/>
    </source>
</evidence>
<dbReference type="Pfam" id="PF05175">
    <property type="entry name" value="MTS"/>
    <property type="match status" value="1"/>
</dbReference>
<accession>A0A0F9Q3Q1</accession>
<evidence type="ECO:0000256" key="3">
    <source>
        <dbReference type="ARBA" id="ARBA00022691"/>
    </source>
</evidence>
<reference evidence="5" key="1">
    <citation type="journal article" date="2015" name="Nature">
        <title>Complex archaea that bridge the gap between prokaryotes and eukaryotes.</title>
        <authorList>
            <person name="Spang A."/>
            <person name="Saw J.H."/>
            <person name="Jorgensen S.L."/>
            <person name="Zaremba-Niedzwiedzka K."/>
            <person name="Martijn J."/>
            <person name="Lind A.E."/>
            <person name="van Eijk R."/>
            <person name="Schleper C."/>
            <person name="Guy L."/>
            <person name="Ettema T.J."/>
        </authorList>
    </citation>
    <scope>NUCLEOTIDE SEQUENCE</scope>
</reference>
<dbReference type="PANTHER" id="PTHR47806">
    <property type="entry name" value="50S RIBOSOMAL PROTEIN L3 GLUTAMINE METHYLTRANSFERASE"/>
    <property type="match status" value="1"/>
</dbReference>
<dbReference type="CDD" id="cd02440">
    <property type="entry name" value="AdoMet_MTases"/>
    <property type="match status" value="1"/>
</dbReference>
<dbReference type="InterPro" id="IPR007848">
    <property type="entry name" value="Small_mtfrase_dom"/>
</dbReference>
<dbReference type="Gene3D" id="1.10.8.10">
    <property type="entry name" value="DNA helicase RuvA subunit, C-terminal domain"/>
    <property type="match status" value="1"/>
</dbReference>
<dbReference type="InterPro" id="IPR029063">
    <property type="entry name" value="SAM-dependent_MTases_sf"/>
</dbReference>
<dbReference type="GO" id="GO:0032259">
    <property type="term" value="P:methylation"/>
    <property type="evidence" value="ECO:0007669"/>
    <property type="project" value="UniProtKB-KW"/>
</dbReference>
<comment type="caution">
    <text evidence="5">The sequence shown here is derived from an EMBL/GenBank/DDBJ whole genome shotgun (WGS) entry which is preliminary data.</text>
</comment>
<evidence type="ECO:0000256" key="1">
    <source>
        <dbReference type="ARBA" id="ARBA00022603"/>
    </source>
</evidence>
<dbReference type="GO" id="GO:0036009">
    <property type="term" value="F:protein-glutamine N-methyltransferase activity"/>
    <property type="evidence" value="ECO:0007669"/>
    <property type="project" value="InterPro"/>
</dbReference>
<feature type="domain" description="Methyltransferase small" evidence="4">
    <location>
        <begin position="136"/>
        <end position="215"/>
    </location>
</feature>
<keyword evidence="3" id="KW-0949">S-adenosyl-L-methionine</keyword>
<dbReference type="GO" id="GO:0005829">
    <property type="term" value="C:cytosol"/>
    <property type="evidence" value="ECO:0007669"/>
    <property type="project" value="TreeGrafter"/>
</dbReference>
<dbReference type="NCBIfam" id="TIGR03533">
    <property type="entry name" value="L3_gln_methyl"/>
    <property type="match status" value="1"/>
</dbReference>
<dbReference type="SUPFAM" id="SSF53335">
    <property type="entry name" value="S-adenosyl-L-methionine-dependent methyltransferases"/>
    <property type="match status" value="1"/>
</dbReference>
<keyword evidence="1" id="KW-0489">Methyltransferase</keyword>
<dbReference type="InterPro" id="IPR004556">
    <property type="entry name" value="HemK-like"/>
</dbReference>
<evidence type="ECO:0000313" key="5">
    <source>
        <dbReference type="EMBL" id="KKN07871.1"/>
    </source>
</evidence>
<dbReference type="HAMAP" id="MF_02125">
    <property type="entry name" value="L3_methyltr_PrmB"/>
    <property type="match status" value="1"/>
</dbReference>
<name>A0A0F9Q3Q1_9ZZZZ</name>